<dbReference type="InterPro" id="IPR038071">
    <property type="entry name" value="UROD/MetE-like_sf"/>
</dbReference>
<dbReference type="AlphaFoldDB" id="A0A853CV37"/>
<dbReference type="RefSeq" id="WP_343063544.1">
    <property type="nucleotide sequence ID" value="NZ_BAABEH010000001.1"/>
</dbReference>
<comment type="caution">
    <text evidence="2">The sequence shown here is derived from an EMBL/GenBank/DDBJ whole genome shotgun (WGS) entry which is preliminary data.</text>
</comment>
<accession>A0A853CV37</accession>
<feature type="region of interest" description="Disordered" evidence="1">
    <location>
        <begin position="1"/>
        <end position="29"/>
    </location>
</feature>
<dbReference type="Proteomes" id="UP000578352">
    <property type="component" value="Unassembled WGS sequence"/>
</dbReference>
<name>A0A853CV37_9MICO</name>
<proteinExistence type="predicted"/>
<protein>
    <recommendedName>
        <fullName evidence="4">Methionine synthase</fullName>
    </recommendedName>
</protein>
<evidence type="ECO:0008006" key="4">
    <source>
        <dbReference type="Google" id="ProtNLM"/>
    </source>
</evidence>
<evidence type="ECO:0000256" key="1">
    <source>
        <dbReference type="SAM" id="MobiDB-lite"/>
    </source>
</evidence>
<dbReference type="SUPFAM" id="SSF51726">
    <property type="entry name" value="UROD/MetE-like"/>
    <property type="match status" value="1"/>
</dbReference>
<reference evidence="2 3" key="1">
    <citation type="submission" date="2020-07" db="EMBL/GenBank/DDBJ databases">
        <title>Sequencing the genomes of 1000 actinobacteria strains.</title>
        <authorList>
            <person name="Klenk H.-P."/>
        </authorList>
    </citation>
    <scope>NUCLEOTIDE SEQUENCE [LARGE SCALE GENOMIC DNA]</scope>
    <source>
        <strain evidence="2 3">DSM 15165</strain>
    </source>
</reference>
<evidence type="ECO:0000313" key="3">
    <source>
        <dbReference type="Proteomes" id="UP000578352"/>
    </source>
</evidence>
<dbReference type="Gene3D" id="3.20.20.210">
    <property type="match status" value="1"/>
</dbReference>
<sequence>MSTGQAPVPSAVPNGEGIPSGATIPSGGGSPAIRGAHLVGSVNLPDAATVFRTVSEHLGDRLRRIPDGEVGERFYWIQFQTKRFDTMAGLSRIPVEPYYLREVFDGRPFRLDDGVAASDLVFPDLGYAEAALASYAEFARQRAAGVIADGTRFQVSLPTPAAVIGAFVVPEDRAALEPAYERALFGELDRILDGIPHDDLAIQWDTAVEFALLEGRIEPWFADPGSDAVLDGVVARSVRQAAAVPDDVEVGYHLCYGDVEEHHFVQPADAGWLAAVIAGILADAPRPIAFFHLPVPIERDDAAYFAPLAPLDLPETTELYLGLLHHEDGVDGALRRAAAAATARLRFGVATECGFGRGPSERTAGLLDLHAAVAGAW</sequence>
<organism evidence="2 3">
    <name type="scientific">Leifsonia shinshuensis</name>
    <dbReference type="NCBI Taxonomy" id="150026"/>
    <lineage>
        <taxon>Bacteria</taxon>
        <taxon>Bacillati</taxon>
        <taxon>Actinomycetota</taxon>
        <taxon>Actinomycetes</taxon>
        <taxon>Micrococcales</taxon>
        <taxon>Microbacteriaceae</taxon>
        <taxon>Leifsonia</taxon>
    </lineage>
</organism>
<dbReference type="EMBL" id="JACCFL010000001">
    <property type="protein sequence ID" value="NYJ24278.1"/>
    <property type="molecule type" value="Genomic_DNA"/>
</dbReference>
<evidence type="ECO:0000313" key="2">
    <source>
        <dbReference type="EMBL" id="NYJ24278.1"/>
    </source>
</evidence>
<gene>
    <name evidence="2" type="ORF">HNR13_002565</name>
</gene>